<proteinExistence type="predicted"/>
<accession>A0AAN6LY29</accession>
<evidence type="ECO:0000256" key="1">
    <source>
        <dbReference type="SAM" id="SignalP"/>
    </source>
</evidence>
<comment type="caution">
    <text evidence="2">The sequence shown here is derived from an EMBL/GenBank/DDBJ whole genome shotgun (WGS) entry which is preliminary data.</text>
</comment>
<name>A0AAN6LY29_9PLEO</name>
<feature type="signal peptide" evidence="1">
    <location>
        <begin position="1"/>
        <end position="18"/>
    </location>
</feature>
<feature type="chain" id="PRO_5043041247" description="Cell wall protein PhiA" evidence="1">
    <location>
        <begin position="19"/>
        <end position="185"/>
    </location>
</feature>
<dbReference type="Proteomes" id="UP001280581">
    <property type="component" value="Unassembled WGS sequence"/>
</dbReference>
<evidence type="ECO:0008006" key="4">
    <source>
        <dbReference type="Google" id="ProtNLM"/>
    </source>
</evidence>
<gene>
    <name evidence="2" type="ORF">GRF29_103g878084</name>
</gene>
<dbReference type="AlphaFoldDB" id="A0AAN6LY29"/>
<reference evidence="2 3" key="1">
    <citation type="submission" date="2021-02" db="EMBL/GenBank/DDBJ databases">
        <title>Genome assembly of Pseudopithomyces chartarum.</title>
        <authorList>
            <person name="Jauregui R."/>
            <person name="Singh J."/>
            <person name="Voisey C."/>
        </authorList>
    </citation>
    <scope>NUCLEOTIDE SEQUENCE [LARGE SCALE GENOMIC DNA]</scope>
    <source>
        <strain evidence="2 3">AGR01</strain>
    </source>
</reference>
<dbReference type="EMBL" id="WVTA01000009">
    <property type="protein sequence ID" value="KAK3207399.1"/>
    <property type="molecule type" value="Genomic_DNA"/>
</dbReference>
<organism evidence="2 3">
    <name type="scientific">Pseudopithomyces chartarum</name>
    <dbReference type="NCBI Taxonomy" id="1892770"/>
    <lineage>
        <taxon>Eukaryota</taxon>
        <taxon>Fungi</taxon>
        <taxon>Dikarya</taxon>
        <taxon>Ascomycota</taxon>
        <taxon>Pezizomycotina</taxon>
        <taxon>Dothideomycetes</taxon>
        <taxon>Pleosporomycetidae</taxon>
        <taxon>Pleosporales</taxon>
        <taxon>Massarineae</taxon>
        <taxon>Didymosphaeriaceae</taxon>
        <taxon>Pseudopithomyces</taxon>
    </lineage>
</organism>
<keyword evidence="3" id="KW-1185">Reference proteome</keyword>
<protein>
    <recommendedName>
        <fullName evidence="4">Cell wall protein PhiA</fullName>
    </recommendedName>
</protein>
<evidence type="ECO:0000313" key="3">
    <source>
        <dbReference type="Proteomes" id="UP001280581"/>
    </source>
</evidence>
<sequence>MQFTTALLASAAAMTASALPQSTPIADGTPFGVITIRSGSQVQNSALQAANSGVLVNAKSQNASCDAETNSATFYIKDEELHLLESKSSARPQKIFVDRSWFGQGIIGYVTGAQPIGTRSETKGWALVNGELKFQDTGLQVCPGSVDGAWSVWLQGVDKPGWNENCTSVSNLAVKADKPIGCWYS</sequence>
<evidence type="ECO:0000313" key="2">
    <source>
        <dbReference type="EMBL" id="KAK3207399.1"/>
    </source>
</evidence>
<keyword evidence="1" id="KW-0732">Signal</keyword>